<evidence type="ECO:0000313" key="7">
    <source>
        <dbReference type="Proteomes" id="UP000186469"/>
    </source>
</evidence>
<evidence type="ECO:0000256" key="1">
    <source>
        <dbReference type="ARBA" id="ARBA00005695"/>
    </source>
</evidence>
<dbReference type="GO" id="GO:0015833">
    <property type="term" value="P:peptide transport"/>
    <property type="evidence" value="ECO:0007669"/>
    <property type="project" value="TreeGrafter"/>
</dbReference>
<dbReference type="RefSeq" id="WP_072697274.1">
    <property type="nucleotide sequence ID" value="NZ_FRDI01000007.1"/>
</dbReference>
<evidence type="ECO:0000256" key="2">
    <source>
        <dbReference type="ARBA" id="ARBA00022448"/>
    </source>
</evidence>
<organism evidence="6 7">
    <name type="scientific">Desulfovibrio litoralis DSM 11393</name>
    <dbReference type="NCBI Taxonomy" id="1121455"/>
    <lineage>
        <taxon>Bacteria</taxon>
        <taxon>Pseudomonadati</taxon>
        <taxon>Thermodesulfobacteriota</taxon>
        <taxon>Desulfovibrionia</taxon>
        <taxon>Desulfovibrionales</taxon>
        <taxon>Desulfovibrionaceae</taxon>
        <taxon>Desulfovibrio</taxon>
    </lineage>
</organism>
<accession>A0A1M7T5Z6</accession>
<dbReference type="OrthoDB" id="9772924at2"/>
<keyword evidence="7" id="KW-1185">Reference proteome</keyword>
<dbReference type="InterPro" id="IPR030678">
    <property type="entry name" value="Peptide/Ni-bd"/>
</dbReference>
<sequence length="609" mass="70398">MIKQESIYNIYKKHDISFSQKNNIDNIKVKVRSSFFYLRKHIKYIYTHIKNIELNIKLFAVLCLFFSLFFYHATLKAQSQPEFGDQIILSIAGEPSNLLPFIAQDAPSHEVASLLFISLLKYDKDLKIVPSAAESFEVLEDGKLLRFKIKEGIKWEDGVEFTADDVEFTYNIMVDPQTATAYAEDFLVIKDFKKTGKYTFEVRYDQVFARSLITWMSSMMPKHLLETKEHALKVSELDEKQAAARAQILANKYASFGRKPKGNGAYALTKWEAGSNLTLKSNPLFFEGRTYLDGVTYRVIPDPSTMFLELKAKKIDMMNLTPLQKLHQTNTKEWEKNYKKFEYLSFGYTFMGYNLNNPLFNDKKVRQAITTAIDKNHLLAGVLLAQGLPTIGPYKPGTWVYNDQIKDYSYDPDLALKLLGEAGWKDSNKDGILDKDGKNFSFTLLLSQGNEQRTKAAIIIQHQLKKVGIEVKIRTVEWAAFIKEFVNKGNFDAVILGWNILQDPDLFDVWHSSRAKPGGLNFINYKNPEVDKLLEEGRSTLDQEKRKVIYDRFQEILHEDQPYCFLFVPYSLPIIDARFQDIKPSPAGLTHNFERWWVPKNLQRYTIQP</sequence>
<reference evidence="6 7" key="1">
    <citation type="submission" date="2016-12" db="EMBL/GenBank/DDBJ databases">
        <authorList>
            <person name="Song W.-J."/>
            <person name="Kurnit D.M."/>
        </authorList>
    </citation>
    <scope>NUCLEOTIDE SEQUENCE [LARGE SCALE GENOMIC DNA]</scope>
    <source>
        <strain evidence="6 7">DSM 11393</strain>
    </source>
</reference>
<dbReference type="CDD" id="cd08514">
    <property type="entry name" value="PBP2_AppA_like"/>
    <property type="match status" value="1"/>
</dbReference>
<evidence type="ECO:0000313" key="6">
    <source>
        <dbReference type="EMBL" id="SHN66127.1"/>
    </source>
</evidence>
<dbReference type="Pfam" id="PF00496">
    <property type="entry name" value="SBP_bac_5"/>
    <property type="match status" value="1"/>
</dbReference>
<comment type="similarity">
    <text evidence="1">Belongs to the bacterial solute-binding protein 5 family.</text>
</comment>
<gene>
    <name evidence="6" type="ORF">SAMN02745728_01582</name>
</gene>
<dbReference type="EMBL" id="FRDI01000007">
    <property type="protein sequence ID" value="SHN66127.1"/>
    <property type="molecule type" value="Genomic_DNA"/>
</dbReference>
<keyword evidence="4" id="KW-0812">Transmembrane</keyword>
<dbReference type="SUPFAM" id="SSF53850">
    <property type="entry name" value="Periplasmic binding protein-like II"/>
    <property type="match status" value="1"/>
</dbReference>
<keyword evidence="3" id="KW-0732">Signal</keyword>
<dbReference type="InterPro" id="IPR039424">
    <property type="entry name" value="SBP_5"/>
</dbReference>
<proteinExistence type="inferred from homology"/>
<dbReference type="GO" id="GO:1904680">
    <property type="term" value="F:peptide transmembrane transporter activity"/>
    <property type="evidence" value="ECO:0007669"/>
    <property type="project" value="TreeGrafter"/>
</dbReference>
<feature type="domain" description="Solute-binding protein family 5" evidence="5">
    <location>
        <begin position="127"/>
        <end position="502"/>
    </location>
</feature>
<feature type="transmembrane region" description="Helical" evidence="4">
    <location>
        <begin position="54"/>
        <end position="73"/>
    </location>
</feature>
<dbReference type="PANTHER" id="PTHR30290">
    <property type="entry name" value="PERIPLASMIC BINDING COMPONENT OF ABC TRANSPORTER"/>
    <property type="match status" value="1"/>
</dbReference>
<dbReference type="STRING" id="1121455.SAMN02745728_01582"/>
<dbReference type="FunFam" id="3.10.105.10:FF:000006">
    <property type="entry name" value="Peptide ABC transporter substrate-binding protein"/>
    <property type="match status" value="1"/>
</dbReference>
<dbReference type="InterPro" id="IPR000914">
    <property type="entry name" value="SBP_5_dom"/>
</dbReference>
<dbReference type="Gene3D" id="3.10.105.10">
    <property type="entry name" value="Dipeptide-binding Protein, Domain 3"/>
    <property type="match status" value="1"/>
</dbReference>
<dbReference type="Proteomes" id="UP000186469">
    <property type="component" value="Unassembled WGS sequence"/>
</dbReference>
<dbReference type="Gene3D" id="3.40.190.10">
    <property type="entry name" value="Periplasmic binding protein-like II"/>
    <property type="match status" value="1"/>
</dbReference>
<dbReference type="Gene3D" id="3.90.76.10">
    <property type="entry name" value="Dipeptide-binding Protein, Domain 1"/>
    <property type="match status" value="1"/>
</dbReference>
<evidence type="ECO:0000256" key="4">
    <source>
        <dbReference type="SAM" id="Phobius"/>
    </source>
</evidence>
<dbReference type="GO" id="GO:0030288">
    <property type="term" value="C:outer membrane-bounded periplasmic space"/>
    <property type="evidence" value="ECO:0007669"/>
    <property type="project" value="UniProtKB-ARBA"/>
</dbReference>
<dbReference type="PIRSF" id="PIRSF002741">
    <property type="entry name" value="MppA"/>
    <property type="match status" value="1"/>
</dbReference>
<evidence type="ECO:0000259" key="5">
    <source>
        <dbReference type="Pfam" id="PF00496"/>
    </source>
</evidence>
<dbReference type="PANTHER" id="PTHR30290:SF38">
    <property type="entry name" value="D,D-DIPEPTIDE-BINDING PERIPLASMIC PROTEIN DDPA-RELATED"/>
    <property type="match status" value="1"/>
</dbReference>
<dbReference type="AlphaFoldDB" id="A0A1M7T5Z6"/>
<dbReference type="GO" id="GO:0043190">
    <property type="term" value="C:ATP-binding cassette (ABC) transporter complex"/>
    <property type="evidence" value="ECO:0007669"/>
    <property type="project" value="InterPro"/>
</dbReference>
<protein>
    <submittedName>
        <fullName evidence="6">Peptide/nickel transport system substrate-binding protein</fullName>
    </submittedName>
</protein>
<name>A0A1M7T5Z6_9BACT</name>
<keyword evidence="2" id="KW-0813">Transport</keyword>
<keyword evidence="4" id="KW-0472">Membrane</keyword>
<evidence type="ECO:0000256" key="3">
    <source>
        <dbReference type="ARBA" id="ARBA00022729"/>
    </source>
</evidence>
<keyword evidence="4" id="KW-1133">Transmembrane helix</keyword>